<protein>
    <submittedName>
        <fullName evidence="3">Uncharacterized protein</fullName>
    </submittedName>
</protein>
<feature type="coiled-coil region" evidence="1">
    <location>
        <begin position="69"/>
        <end position="99"/>
    </location>
</feature>
<feature type="region of interest" description="Disordered" evidence="2">
    <location>
        <begin position="121"/>
        <end position="153"/>
    </location>
</feature>
<reference evidence="3 4" key="1">
    <citation type="journal article" date="2024" name="Plant Biotechnol. J.">
        <title>Dendrobium thyrsiflorum genome and its molecular insights into genes involved in important horticultural traits.</title>
        <authorList>
            <person name="Chen B."/>
            <person name="Wang J.Y."/>
            <person name="Zheng P.J."/>
            <person name="Li K.L."/>
            <person name="Liang Y.M."/>
            <person name="Chen X.F."/>
            <person name="Zhang C."/>
            <person name="Zhao X."/>
            <person name="He X."/>
            <person name="Zhang G.Q."/>
            <person name="Liu Z.J."/>
            <person name="Xu Q."/>
        </authorList>
    </citation>
    <scope>NUCLEOTIDE SEQUENCE [LARGE SCALE GENOMIC DNA]</scope>
    <source>
        <strain evidence="3">GZMU011</strain>
    </source>
</reference>
<keyword evidence="1" id="KW-0175">Coiled coil</keyword>
<gene>
    <name evidence="3" type="ORF">M5K25_001466</name>
</gene>
<dbReference type="AlphaFoldDB" id="A0ABD0VQK2"/>
<comment type="caution">
    <text evidence="3">The sequence shown here is derived from an EMBL/GenBank/DDBJ whole genome shotgun (WGS) entry which is preliminary data.</text>
</comment>
<feature type="compositionally biased region" description="Polar residues" evidence="2">
    <location>
        <begin position="10"/>
        <end position="24"/>
    </location>
</feature>
<evidence type="ECO:0000313" key="4">
    <source>
        <dbReference type="Proteomes" id="UP001552299"/>
    </source>
</evidence>
<keyword evidence="4" id="KW-1185">Reference proteome</keyword>
<evidence type="ECO:0000256" key="1">
    <source>
        <dbReference type="SAM" id="Coils"/>
    </source>
</evidence>
<dbReference type="EMBL" id="JANQDX010000002">
    <property type="protein sequence ID" value="KAL0927304.1"/>
    <property type="molecule type" value="Genomic_DNA"/>
</dbReference>
<name>A0ABD0VQK2_DENTH</name>
<organism evidence="3 4">
    <name type="scientific">Dendrobium thyrsiflorum</name>
    <name type="common">Pinecone-like raceme dendrobium</name>
    <name type="synonym">Orchid</name>
    <dbReference type="NCBI Taxonomy" id="117978"/>
    <lineage>
        <taxon>Eukaryota</taxon>
        <taxon>Viridiplantae</taxon>
        <taxon>Streptophyta</taxon>
        <taxon>Embryophyta</taxon>
        <taxon>Tracheophyta</taxon>
        <taxon>Spermatophyta</taxon>
        <taxon>Magnoliopsida</taxon>
        <taxon>Liliopsida</taxon>
        <taxon>Asparagales</taxon>
        <taxon>Orchidaceae</taxon>
        <taxon>Epidendroideae</taxon>
        <taxon>Malaxideae</taxon>
        <taxon>Dendrobiinae</taxon>
        <taxon>Dendrobium</taxon>
    </lineage>
</organism>
<dbReference type="Proteomes" id="UP001552299">
    <property type="component" value="Unassembled WGS sequence"/>
</dbReference>
<evidence type="ECO:0000313" key="3">
    <source>
        <dbReference type="EMBL" id="KAL0927304.1"/>
    </source>
</evidence>
<feature type="region of interest" description="Disordered" evidence="2">
    <location>
        <begin position="1"/>
        <end position="33"/>
    </location>
</feature>
<accession>A0ABD0VQK2</accession>
<feature type="compositionally biased region" description="Basic and acidic residues" evidence="2">
    <location>
        <begin position="126"/>
        <end position="148"/>
    </location>
</feature>
<evidence type="ECO:0000256" key="2">
    <source>
        <dbReference type="SAM" id="MobiDB-lite"/>
    </source>
</evidence>
<sequence>MVKLEMGSPQERTQVSSRSATGSTPKPPKMISTASGNIQLNQEYYTWLLVDQNLAFVLYSTISLTFLLYVTVQQNVARITEERQKLRDLRVRQELLLEKLVVDDRRDVEKGVPHSQKNALGRHFREKNTKPSIDKKRYRDPNKLDRRHFPAPTELELAPRTGAGGVGVVRRIWFVLPQRADGGGGWKFSRVRTSLDQPNS</sequence>
<proteinExistence type="predicted"/>